<dbReference type="EMBL" id="LXQA010531030">
    <property type="protein sequence ID" value="MCI57551.1"/>
    <property type="molecule type" value="Genomic_DNA"/>
</dbReference>
<name>A0A392T8Y8_9FABA</name>
<accession>A0A392T8Y8</accession>
<protein>
    <submittedName>
        <fullName evidence="1">Uncharacterized protein</fullName>
    </submittedName>
</protein>
<keyword evidence="2" id="KW-1185">Reference proteome</keyword>
<comment type="caution">
    <text evidence="1">The sequence shown here is derived from an EMBL/GenBank/DDBJ whole genome shotgun (WGS) entry which is preliminary data.</text>
</comment>
<reference evidence="1 2" key="1">
    <citation type="journal article" date="2018" name="Front. Plant Sci.">
        <title>Red Clover (Trifolium pratense) and Zigzag Clover (T. medium) - A Picture of Genomic Similarities and Differences.</title>
        <authorList>
            <person name="Dluhosova J."/>
            <person name="Istvanek J."/>
            <person name="Nedelnik J."/>
            <person name="Repkova J."/>
        </authorList>
    </citation>
    <scope>NUCLEOTIDE SEQUENCE [LARGE SCALE GENOMIC DNA]</scope>
    <source>
        <strain evidence="2">cv. 10/8</strain>
        <tissue evidence="1">Leaf</tissue>
    </source>
</reference>
<evidence type="ECO:0000313" key="2">
    <source>
        <dbReference type="Proteomes" id="UP000265520"/>
    </source>
</evidence>
<proteinExistence type="predicted"/>
<dbReference type="AlphaFoldDB" id="A0A392T8Y8"/>
<sequence length="40" mass="4578">MRSLAAVLCVERFWNNLNIVKVRRFVLLDYSDDSTASMGS</sequence>
<organism evidence="1 2">
    <name type="scientific">Trifolium medium</name>
    <dbReference type="NCBI Taxonomy" id="97028"/>
    <lineage>
        <taxon>Eukaryota</taxon>
        <taxon>Viridiplantae</taxon>
        <taxon>Streptophyta</taxon>
        <taxon>Embryophyta</taxon>
        <taxon>Tracheophyta</taxon>
        <taxon>Spermatophyta</taxon>
        <taxon>Magnoliopsida</taxon>
        <taxon>eudicotyledons</taxon>
        <taxon>Gunneridae</taxon>
        <taxon>Pentapetalae</taxon>
        <taxon>rosids</taxon>
        <taxon>fabids</taxon>
        <taxon>Fabales</taxon>
        <taxon>Fabaceae</taxon>
        <taxon>Papilionoideae</taxon>
        <taxon>50 kb inversion clade</taxon>
        <taxon>NPAAA clade</taxon>
        <taxon>Hologalegina</taxon>
        <taxon>IRL clade</taxon>
        <taxon>Trifolieae</taxon>
        <taxon>Trifolium</taxon>
    </lineage>
</organism>
<dbReference type="Proteomes" id="UP000265520">
    <property type="component" value="Unassembled WGS sequence"/>
</dbReference>
<evidence type="ECO:0000313" key="1">
    <source>
        <dbReference type="EMBL" id="MCI57551.1"/>
    </source>
</evidence>